<keyword evidence="3" id="KW-1185">Reference proteome</keyword>
<evidence type="ECO:0000256" key="1">
    <source>
        <dbReference type="SAM" id="MobiDB-lite"/>
    </source>
</evidence>
<feature type="compositionally biased region" description="Basic and acidic residues" evidence="1">
    <location>
        <begin position="16"/>
        <end position="33"/>
    </location>
</feature>
<organism evidence="2 3">
    <name type="scientific">Setaria italica</name>
    <name type="common">Foxtail millet</name>
    <name type="synonym">Panicum italicum</name>
    <dbReference type="NCBI Taxonomy" id="4555"/>
    <lineage>
        <taxon>Eukaryota</taxon>
        <taxon>Viridiplantae</taxon>
        <taxon>Streptophyta</taxon>
        <taxon>Embryophyta</taxon>
        <taxon>Tracheophyta</taxon>
        <taxon>Spermatophyta</taxon>
        <taxon>Magnoliopsida</taxon>
        <taxon>Liliopsida</taxon>
        <taxon>Poales</taxon>
        <taxon>Poaceae</taxon>
        <taxon>PACMAD clade</taxon>
        <taxon>Panicoideae</taxon>
        <taxon>Panicodae</taxon>
        <taxon>Paniceae</taxon>
        <taxon>Cenchrinae</taxon>
        <taxon>Setaria</taxon>
    </lineage>
</organism>
<dbReference type="EnsemblPlants" id="KQL16555">
    <property type="protein sequence ID" value="KQL16555"/>
    <property type="gene ID" value="SETIT_023811mg"/>
</dbReference>
<accession>K3ZB90</accession>
<sequence length="87" mass="9592">MAHILPAEKNPGRPSPKKDRMARPGLKKPEKAGSKAVRGRVWSSFLSKTFQAFCQPGPSLVRILLRSTPTTIDLSILSPAQPKPDRF</sequence>
<evidence type="ECO:0000313" key="3">
    <source>
        <dbReference type="Proteomes" id="UP000004995"/>
    </source>
</evidence>
<dbReference type="Gramene" id="KQL16555">
    <property type="protein sequence ID" value="KQL16555"/>
    <property type="gene ID" value="SETIT_023811mg"/>
</dbReference>
<dbReference type="HOGENOM" id="CLU_2487650_0_0_1"/>
<dbReference type="InParanoid" id="K3ZB90"/>
<name>K3ZB90_SETIT</name>
<dbReference type="Proteomes" id="UP000004995">
    <property type="component" value="Unassembled WGS sequence"/>
</dbReference>
<reference evidence="2" key="2">
    <citation type="submission" date="2018-08" db="UniProtKB">
        <authorList>
            <consortium name="EnsemblPlants"/>
        </authorList>
    </citation>
    <scope>IDENTIFICATION</scope>
    <source>
        <strain evidence="2">Yugu1</strain>
    </source>
</reference>
<dbReference type="AlphaFoldDB" id="K3ZB90"/>
<reference evidence="3" key="1">
    <citation type="journal article" date="2012" name="Nat. Biotechnol.">
        <title>Reference genome sequence of the model plant Setaria.</title>
        <authorList>
            <person name="Bennetzen J.L."/>
            <person name="Schmutz J."/>
            <person name="Wang H."/>
            <person name="Percifield R."/>
            <person name="Hawkins J."/>
            <person name="Pontaroli A.C."/>
            <person name="Estep M."/>
            <person name="Feng L."/>
            <person name="Vaughn J.N."/>
            <person name="Grimwood J."/>
            <person name="Jenkins J."/>
            <person name="Barry K."/>
            <person name="Lindquist E."/>
            <person name="Hellsten U."/>
            <person name="Deshpande S."/>
            <person name="Wang X."/>
            <person name="Wu X."/>
            <person name="Mitros T."/>
            <person name="Triplett J."/>
            <person name="Yang X."/>
            <person name="Ye C.Y."/>
            <person name="Mauro-Herrera M."/>
            <person name="Wang L."/>
            <person name="Li P."/>
            <person name="Sharma M."/>
            <person name="Sharma R."/>
            <person name="Ronald P.C."/>
            <person name="Panaud O."/>
            <person name="Kellogg E.A."/>
            <person name="Brutnell T.P."/>
            <person name="Doust A.N."/>
            <person name="Tuskan G.A."/>
            <person name="Rokhsar D."/>
            <person name="Devos K.M."/>
        </authorList>
    </citation>
    <scope>NUCLEOTIDE SEQUENCE [LARGE SCALE GENOMIC DNA]</scope>
    <source>
        <strain evidence="3">cv. Yugu1</strain>
    </source>
</reference>
<proteinExistence type="predicted"/>
<feature type="region of interest" description="Disordered" evidence="1">
    <location>
        <begin position="1"/>
        <end position="35"/>
    </location>
</feature>
<evidence type="ECO:0000313" key="2">
    <source>
        <dbReference type="EnsemblPlants" id="KQL16555"/>
    </source>
</evidence>
<protein>
    <submittedName>
        <fullName evidence="2">Uncharacterized protein</fullName>
    </submittedName>
</protein>
<dbReference type="EMBL" id="AGNK02002013">
    <property type="status" value="NOT_ANNOTATED_CDS"/>
    <property type="molecule type" value="Genomic_DNA"/>
</dbReference>